<keyword evidence="3" id="KW-0175">Coiled coil</keyword>
<evidence type="ECO:0000313" key="8">
    <source>
        <dbReference type="Proteomes" id="UP000472277"/>
    </source>
</evidence>
<dbReference type="Proteomes" id="UP000472277">
    <property type="component" value="Chromosome 4"/>
</dbReference>
<feature type="compositionally biased region" description="Basic and acidic residues" evidence="5">
    <location>
        <begin position="207"/>
        <end position="261"/>
    </location>
</feature>
<evidence type="ECO:0000256" key="4">
    <source>
        <dbReference type="ARBA" id="ARBA00023242"/>
    </source>
</evidence>
<organism evidence="7 8">
    <name type="scientific">Salmo trutta</name>
    <name type="common">Brown trout</name>
    <dbReference type="NCBI Taxonomy" id="8032"/>
    <lineage>
        <taxon>Eukaryota</taxon>
        <taxon>Metazoa</taxon>
        <taxon>Chordata</taxon>
        <taxon>Craniata</taxon>
        <taxon>Vertebrata</taxon>
        <taxon>Euteleostomi</taxon>
        <taxon>Actinopterygii</taxon>
        <taxon>Neopterygii</taxon>
        <taxon>Teleostei</taxon>
        <taxon>Protacanthopterygii</taxon>
        <taxon>Salmoniformes</taxon>
        <taxon>Salmonidae</taxon>
        <taxon>Salmoninae</taxon>
        <taxon>Salmo</taxon>
    </lineage>
</organism>
<feature type="compositionally biased region" description="Basic and acidic residues" evidence="5">
    <location>
        <begin position="268"/>
        <end position="280"/>
    </location>
</feature>
<evidence type="ECO:0000256" key="1">
    <source>
        <dbReference type="ARBA" id="ARBA00004123"/>
    </source>
</evidence>
<feature type="domain" description="PWWP" evidence="6">
    <location>
        <begin position="7"/>
        <end position="64"/>
    </location>
</feature>
<comment type="subcellular location">
    <subcellularLocation>
        <location evidence="1">Nucleus</location>
    </subcellularLocation>
</comment>
<dbReference type="Pfam" id="PF00855">
    <property type="entry name" value="PWWP"/>
    <property type="match status" value="1"/>
</dbReference>
<dbReference type="Gene3D" id="1.20.930.10">
    <property type="entry name" value="Conserved domain common to transcription factors TFIIS, elongin A, CRSP70"/>
    <property type="match status" value="1"/>
</dbReference>
<dbReference type="InterPro" id="IPR021567">
    <property type="entry name" value="LEDGF_IBD"/>
</dbReference>
<feature type="compositionally biased region" description="Polar residues" evidence="5">
    <location>
        <begin position="191"/>
        <end position="202"/>
    </location>
</feature>
<dbReference type="Ensembl" id="ENSSTUT00000005583.1">
    <property type="protein sequence ID" value="ENSSTUP00000005275.1"/>
    <property type="gene ID" value="ENSSTUG00000002542.1"/>
</dbReference>
<evidence type="ECO:0000256" key="5">
    <source>
        <dbReference type="SAM" id="MobiDB-lite"/>
    </source>
</evidence>
<feature type="compositionally biased region" description="Basic and acidic residues" evidence="5">
    <location>
        <begin position="288"/>
        <end position="327"/>
    </location>
</feature>
<dbReference type="CDD" id="cd20151">
    <property type="entry name" value="PWWP_PSIP"/>
    <property type="match status" value="1"/>
</dbReference>
<dbReference type="SMART" id="SM00293">
    <property type="entry name" value="PWWP"/>
    <property type="match status" value="1"/>
</dbReference>
<evidence type="ECO:0000259" key="6">
    <source>
        <dbReference type="PROSITE" id="PS50812"/>
    </source>
</evidence>
<dbReference type="InterPro" id="IPR036218">
    <property type="entry name" value="HIVI-bd_sf"/>
</dbReference>
<dbReference type="Gene3D" id="2.30.30.140">
    <property type="match status" value="1"/>
</dbReference>
<evidence type="ECO:0000256" key="3">
    <source>
        <dbReference type="ARBA" id="ARBA00023054"/>
    </source>
</evidence>
<feature type="compositionally biased region" description="Acidic residues" evidence="5">
    <location>
        <begin position="111"/>
        <end position="120"/>
    </location>
</feature>
<feature type="region of interest" description="Disordered" evidence="5">
    <location>
        <begin position="469"/>
        <end position="503"/>
    </location>
</feature>
<dbReference type="InterPro" id="IPR035441">
    <property type="entry name" value="TFIIS/LEDGF_dom_sf"/>
</dbReference>
<comment type="similarity">
    <text evidence="2">Belongs to the HDGF family.</text>
</comment>
<evidence type="ECO:0000256" key="2">
    <source>
        <dbReference type="ARBA" id="ARBA00005309"/>
    </source>
</evidence>
<gene>
    <name evidence="7" type="primary">PSIP1</name>
</gene>
<dbReference type="GO" id="GO:0003677">
    <property type="term" value="F:DNA binding"/>
    <property type="evidence" value="ECO:0007669"/>
    <property type="project" value="UniProtKB-KW"/>
</dbReference>
<dbReference type="Pfam" id="PF11467">
    <property type="entry name" value="LEDGF"/>
    <property type="match status" value="1"/>
</dbReference>
<keyword evidence="8" id="KW-1185">Reference proteome</keyword>
<protein>
    <submittedName>
        <fullName evidence="7">PC4 and SRSF1 interacting protein 1</fullName>
    </submittedName>
</protein>
<keyword evidence="4" id="KW-0539">Nucleus</keyword>
<reference evidence="7" key="1">
    <citation type="submission" date="2025-08" db="UniProtKB">
        <authorList>
            <consortium name="Ensembl"/>
        </authorList>
    </citation>
    <scope>IDENTIFICATION</scope>
</reference>
<name>A0A673VZW0_SALTR</name>
<feature type="compositionally biased region" description="Basic and acidic residues" evidence="5">
    <location>
        <begin position="128"/>
        <end position="140"/>
    </location>
</feature>
<dbReference type="GO" id="GO:0005634">
    <property type="term" value="C:nucleus"/>
    <property type="evidence" value="ECO:0007669"/>
    <property type="project" value="UniProtKB-SubCell"/>
</dbReference>
<accession>A0A673VZW0</accession>
<reference evidence="7" key="2">
    <citation type="submission" date="2025-09" db="UniProtKB">
        <authorList>
            <consortium name="Ensembl"/>
        </authorList>
    </citation>
    <scope>IDENTIFICATION</scope>
</reference>
<sequence length="503" mass="57328">MARDYKPGDLIFAKMKGYPHWPARINDYSDGAVKPANMKFPIFFFGTHETAFLGPKDIYPYLPNKEKYAKPNKRKGFNEGLWEVENNPKVELNGEKQMMLSDNVTEKDSDSNPEGDEEGDYEKRKKPKDPTPKESTDTPKPKRRRKKKSDVEADSEKEDAANSPTSSPQGGEGPTPKRRGRKTKAEKMLLLQQQDPQGSGSDMDTAESERKRKRTPEDKSKRGEEEKRLDGRRKKEDNKGRELEGKKDPDAKRRRQTKEESSSDSEDQEKSKGVAGDRKRQQPTPTETGDKDDRQRRKQDEQKEQNKDDGNKVDERKGDKKKEISTESRLQRLHGEIKISLKIDNPDVKKCLVALDELGMLQVTTQHLQKHSELIATLKKIRRFKASQDIMDKSTMLYNKFKSMFLLGEGDQLLSQVLNKSIAEQKQQEEARKGAQRKAERARENNTGTVRREGLGLCSYIHTGKLHTSQLSKAKSGALKKAEREQGEQHNSGSGTGVFWSGR</sequence>
<proteinExistence type="inferred from homology"/>
<feature type="region of interest" description="Disordered" evidence="5">
    <location>
        <begin position="428"/>
        <end position="448"/>
    </location>
</feature>
<dbReference type="SUPFAM" id="SSF63748">
    <property type="entry name" value="Tudor/PWWP/MBT"/>
    <property type="match status" value="1"/>
</dbReference>
<dbReference type="FunFam" id="2.30.30.140:FF:000017">
    <property type="entry name" value="hepatoma-derived growth factor isoform X1"/>
    <property type="match status" value="1"/>
</dbReference>
<dbReference type="PANTHER" id="PTHR12550">
    <property type="entry name" value="HEPATOMA-DERIVED GROWTH FACTOR-RELATED"/>
    <property type="match status" value="1"/>
</dbReference>
<dbReference type="SUPFAM" id="SSF140576">
    <property type="entry name" value="HIV integrase-binding domain"/>
    <property type="match status" value="1"/>
</dbReference>
<dbReference type="AlphaFoldDB" id="A0A673VZW0"/>
<dbReference type="InterPro" id="IPR000313">
    <property type="entry name" value="PWWP_dom"/>
</dbReference>
<feature type="region of interest" description="Disordered" evidence="5">
    <location>
        <begin position="88"/>
        <end position="327"/>
    </location>
</feature>
<dbReference type="GeneTree" id="ENSGT00940000154706"/>
<dbReference type="PROSITE" id="PS50812">
    <property type="entry name" value="PWWP"/>
    <property type="match status" value="1"/>
</dbReference>
<dbReference type="PANTHER" id="PTHR12550:SF70">
    <property type="entry name" value="JIL-1 ANCHORING AND STABILIZING PROTEIN, ISOFORM A"/>
    <property type="match status" value="1"/>
</dbReference>
<evidence type="ECO:0000313" key="7">
    <source>
        <dbReference type="Ensembl" id="ENSSTUP00000005275.1"/>
    </source>
</evidence>